<dbReference type="InterPro" id="IPR054350">
    <property type="entry name" value="PurT/PurK_preATP-grasp"/>
</dbReference>
<dbReference type="GO" id="GO:0006189">
    <property type="term" value="P:'de novo' IMP biosynthetic process"/>
    <property type="evidence" value="ECO:0007669"/>
    <property type="project" value="UniProtKB-UniRule"/>
</dbReference>
<dbReference type="InterPro" id="IPR013815">
    <property type="entry name" value="ATP_grasp_subdomain_1"/>
</dbReference>
<feature type="binding site" evidence="5">
    <location>
        <position position="108"/>
    </location>
    <ligand>
        <name>ATP</name>
        <dbReference type="ChEBI" id="CHEBI:30616"/>
    </ligand>
</feature>
<feature type="binding site" evidence="5">
    <location>
        <position position="148"/>
    </location>
    <ligand>
        <name>ATP</name>
        <dbReference type="ChEBI" id="CHEBI:30616"/>
    </ligand>
</feature>
<dbReference type="InterPro" id="IPR003135">
    <property type="entry name" value="ATP-grasp_carboxylate-amine"/>
</dbReference>
<dbReference type="NCBIfam" id="TIGR01161">
    <property type="entry name" value="purK"/>
    <property type="match status" value="1"/>
</dbReference>
<dbReference type="GO" id="GO:0005829">
    <property type="term" value="C:cytosol"/>
    <property type="evidence" value="ECO:0007669"/>
    <property type="project" value="TreeGrafter"/>
</dbReference>
<dbReference type="InterPro" id="IPR040686">
    <property type="entry name" value="PurK_C"/>
</dbReference>
<dbReference type="Pfam" id="PF22660">
    <property type="entry name" value="RS_preATP-grasp-like"/>
    <property type="match status" value="1"/>
</dbReference>
<proteinExistence type="inferred from homology"/>
<keyword evidence="1 5" id="KW-0436">Ligase</keyword>
<keyword evidence="4 5" id="KW-0067">ATP-binding</keyword>
<feature type="binding site" evidence="5">
    <location>
        <begin position="269"/>
        <end position="270"/>
    </location>
    <ligand>
        <name>ATP</name>
        <dbReference type="ChEBI" id="CHEBI:30616"/>
    </ligand>
</feature>
<dbReference type="EC" id="6.3.4.18" evidence="5 6"/>
<gene>
    <name evidence="5 6" type="primary">purK</name>
    <name evidence="8" type="ORF">ATL17_1416</name>
</gene>
<dbReference type="PANTHER" id="PTHR11609:SF5">
    <property type="entry name" value="PHOSPHORIBOSYLAMINOIMIDAZOLE CARBOXYLASE"/>
    <property type="match status" value="1"/>
</dbReference>
<feature type="binding site" evidence="5">
    <location>
        <begin position="183"/>
        <end position="186"/>
    </location>
    <ligand>
        <name>ATP</name>
        <dbReference type="ChEBI" id="CHEBI:30616"/>
    </ligand>
</feature>
<dbReference type="PROSITE" id="PS50975">
    <property type="entry name" value="ATP_GRASP"/>
    <property type="match status" value="1"/>
</dbReference>
<dbReference type="SUPFAM" id="SSF52440">
    <property type="entry name" value="PreATP-grasp domain"/>
    <property type="match status" value="1"/>
</dbReference>
<keyword evidence="3 5" id="KW-0658">Purine biosynthesis</keyword>
<dbReference type="Gene3D" id="3.40.50.20">
    <property type="match status" value="1"/>
</dbReference>
<dbReference type="SUPFAM" id="SSF51246">
    <property type="entry name" value="Rudiment single hybrid motif"/>
    <property type="match status" value="1"/>
</dbReference>
<feature type="domain" description="ATP-grasp" evidence="7">
    <location>
        <begin position="112"/>
        <end position="299"/>
    </location>
</feature>
<dbReference type="RefSeq" id="WP_133572022.1">
    <property type="nucleotide sequence ID" value="NZ_SNYR01000001.1"/>
</dbReference>
<dbReference type="AlphaFoldDB" id="A0A4R6VTI0"/>
<feature type="binding site" evidence="5">
    <location>
        <position position="214"/>
    </location>
    <ligand>
        <name>ATP</name>
        <dbReference type="ChEBI" id="CHEBI:30616"/>
    </ligand>
</feature>
<comment type="subunit">
    <text evidence="5 6">Homodimer.</text>
</comment>
<dbReference type="UniPathway" id="UPA00074">
    <property type="reaction ID" value="UER00942"/>
</dbReference>
<dbReference type="SUPFAM" id="SSF56059">
    <property type="entry name" value="Glutathione synthetase ATP-binding domain-like"/>
    <property type="match status" value="1"/>
</dbReference>
<dbReference type="InterPro" id="IPR011054">
    <property type="entry name" value="Rudment_hybrid_motif"/>
</dbReference>
<evidence type="ECO:0000313" key="8">
    <source>
        <dbReference type="EMBL" id="TDQ67403.1"/>
    </source>
</evidence>
<dbReference type="OrthoDB" id="9804625at2"/>
<comment type="function">
    <text evidence="6">Catalyzes the ATP-dependent conversion of 5-aminoimidazole ribonucleotide (AIR) and HCO(3)- to N5-carboxyaminoimidazole ribonucleotide (N5-CAIR).</text>
</comment>
<comment type="catalytic activity">
    <reaction evidence="5 6">
        <text>5-amino-1-(5-phospho-beta-D-ribosyl)imidazole + hydrogencarbonate + ATP = 5-carboxyamino-1-(5-phospho-D-ribosyl)imidazole + ADP + phosphate + 2 H(+)</text>
        <dbReference type="Rhea" id="RHEA:19317"/>
        <dbReference type="ChEBI" id="CHEBI:15378"/>
        <dbReference type="ChEBI" id="CHEBI:17544"/>
        <dbReference type="ChEBI" id="CHEBI:30616"/>
        <dbReference type="ChEBI" id="CHEBI:43474"/>
        <dbReference type="ChEBI" id="CHEBI:58730"/>
        <dbReference type="ChEBI" id="CHEBI:137981"/>
        <dbReference type="ChEBI" id="CHEBI:456216"/>
        <dbReference type="EC" id="6.3.4.18"/>
    </reaction>
</comment>
<feature type="binding site" evidence="5">
    <location>
        <begin position="153"/>
        <end position="159"/>
    </location>
    <ligand>
        <name>ATP</name>
        <dbReference type="ChEBI" id="CHEBI:30616"/>
    </ligand>
</feature>
<evidence type="ECO:0000256" key="1">
    <source>
        <dbReference type="ARBA" id="ARBA00022598"/>
    </source>
</evidence>
<dbReference type="Pfam" id="PF17769">
    <property type="entry name" value="PurK_C"/>
    <property type="match status" value="1"/>
</dbReference>
<dbReference type="NCBIfam" id="NF004675">
    <property type="entry name" value="PRK06019.1-1"/>
    <property type="match status" value="1"/>
</dbReference>
<comment type="function">
    <text evidence="5">Catalyzes the ATP-dependent conversion of 5-aminoimidazole ribonucleotide (AIR) and HCO(3)(-) to N5-carboxyaminoimidazole ribonucleotide (N5-CAIR).</text>
</comment>
<name>A0A4R6VTI0_9HYPH</name>
<dbReference type="InterPro" id="IPR005875">
    <property type="entry name" value="PurK"/>
</dbReference>
<evidence type="ECO:0000256" key="5">
    <source>
        <dbReference type="HAMAP-Rule" id="MF_01928"/>
    </source>
</evidence>
<keyword evidence="9" id="KW-1185">Reference proteome</keyword>
<dbReference type="NCBIfam" id="NF004679">
    <property type="entry name" value="PRK06019.1-5"/>
    <property type="match status" value="1"/>
</dbReference>
<dbReference type="NCBIfam" id="NF004676">
    <property type="entry name" value="PRK06019.1-2"/>
    <property type="match status" value="1"/>
</dbReference>
<comment type="caution">
    <text evidence="8">The sequence shown here is derived from an EMBL/GenBank/DDBJ whole genome shotgun (WGS) entry which is preliminary data.</text>
</comment>
<accession>A0A4R6VTI0</accession>
<evidence type="ECO:0000259" key="7">
    <source>
        <dbReference type="PROSITE" id="PS50975"/>
    </source>
</evidence>
<dbReference type="HAMAP" id="MF_01928">
    <property type="entry name" value="PurK"/>
    <property type="match status" value="1"/>
</dbReference>
<dbReference type="InterPro" id="IPR011761">
    <property type="entry name" value="ATP-grasp"/>
</dbReference>
<dbReference type="FunFam" id="3.30.1490.20:FF:000015">
    <property type="entry name" value="N5-carboxyaminoimidazole ribonucleotide synthase"/>
    <property type="match status" value="1"/>
</dbReference>
<evidence type="ECO:0000256" key="6">
    <source>
        <dbReference type="RuleBase" id="RU361200"/>
    </source>
</evidence>
<dbReference type="Gene3D" id="3.30.470.20">
    <property type="entry name" value="ATP-grasp fold, B domain"/>
    <property type="match status" value="1"/>
</dbReference>
<comment type="similarity">
    <text evidence="5 6">Belongs to the PurK/PurT family.</text>
</comment>
<evidence type="ECO:0000256" key="4">
    <source>
        <dbReference type="ARBA" id="ARBA00022840"/>
    </source>
</evidence>
<dbReference type="Proteomes" id="UP000295391">
    <property type="component" value="Unassembled WGS sequence"/>
</dbReference>
<dbReference type="Pfam" id="PF02222">
    <property type="entry name" value="ATP-grasp"/>
    <property type="match status" value="1"/>
</dbReference>
<dbReference type="GO" id="GO:0005524">
    <property type="term" value="F:ATP binding"/>
    <property type="evidence" value="ECO:0007669"/>
    <property type="project" value="UniProtKB-UniRule"/>
</dbReference>
<dbReference type="InterPro" id="IPR016185">
    <property type="entry name" value="PreATP-grasp_dom_sf"/>
</dbReference>
<protein>
    <recommendedName>
        <fullName evidence="5 6">N5-carboxyaminoimidazole ribonucleotide synthase</fullName>
        <shortName evidence="5 6">N5-CAIR synthase</shortName>
        <ecNumber evidence="5 6">6.3.4.18</ecNumber>
    </recommendedName>
    <alternativeName>
        <fullName evidence="5 6">5-(carboxyamino)imidazole ribonucleotide synthetase</fullName>
    </alternativeName>
</protein>
<dbReference type="Gene3D" id="3.30.1490.20">
    <property type="entry name" value="ATP-grasp fold, A domain"/>
    <property type="match status" value="1"/>
</dbReference>
<evidence type="ECO:0000256" key="3">
    <source>
        <dbReference type="ARBA" id="ARBA00022755"/>
    </source>
</evidence>
<evidence type="ECO:0000256" key="2">
    <source>
        <dbReference type="ARBA" id="ARBA00022741"/>
    </source>
</evidence>
<feature type="binding site" evidence="5">
    <location>
        <position position="191"/>
    </location>
    <ligand>
        <name>ATP</name>
        <dbReference type="ChEBI" id="CHEBI:30616"/>
    </ligand>
</feature>
<dbReference type="PANTHER" id="PTHR11609">
    <property type="entry name" value="PURINE BIOSYNTHESIS PROTEIN 6/7, PUR6/7"/>
    <property type="match status" value="1"/>
</dbReference>
<dbReference type="GO" id="GO:0046872">
    <property type="term" value="F:metal ion binding"/>
    <property type="evidence" value="ECO:0007669"/>
    <property type="project" value="InterPro"/>
</dbReference>
<dbReference type="FunFam" id="3.40.50.20:FF:000016">
    <property type="entry name" value="N5-carboxyaminoimidazole ribonucleotide synthase"/>
    <property type="match status" value="1"/>
</dbReference>
<dbReference type="GO" id="GO:0034028">
    <property type="term" value="F:5-(carboxyamino)imidazole ribonucleotide synthase activity"/>
    <property type="evidence" value="ECO:0007669"/>
    <property type="project" value="UniProtKB-UniRule"/>
</dbReference>
<organism evidence="8 9">
    <name type="scientific">Maritalea mobilis</name>
    <dbReference type="NCBI Taxonomy" id="483324"/>
    <lineage>
        <taxon>Bacteria</taxon>
        <taxon>Pseudomonadati</taxon>
        <taxon>Pseudomonadota</taxon>
        <taxon>Alphaproteobacteria</taxon>
        <taxon>Hyphomicrobiales</taxon>
        <taxon>Devosiaceae</taxon>
        <taxon>Maritalea</taxon>
    </lineage>
</organism>
<evidence type="ECO:0000313" key="9">
    <source>
        <dbReference type="Proteomes" id="UP000295391"/>
    </source>
</evidence>
<comment type="pathway">
    <text evidence="5 6">Purine metabolism; IMP biosynthesis via de novo pathway; 5-amino-1-(5-phospho-D-ribosyl)imidazole-4-carboxylate from 5-amino-1-(5-phospho-D-ribosyl)imidazole (N5-CAIR route): step 1/2.</text>
</comment>
<dbReference type="GO" id="GO:0004638">
    <property type="term" value="F:phosphoribosylaminoimidazole carboxylase activity"/>
    <property type="evidence" value="ECO:0007669"/>
    <property type="project" value="InterPro"/>
</dbReference>
<reference evidence="8 9" key="1">
    <citation type="submission" date="2019-03" db="EMBL/GenBank/DDBJ databases">
        <title>Genomic Encyclopedia of Type Strains, Phase III (KMG-III): the genomes of soil and plant-associated and newly described type strains.</title>
        <authorList>
            <person name="Whitman W."/>
        </authorList>
    </citation>
    <scope>NUCLEOTIDE SEQUENCE [LARGE SCALE GENOMIC DNA]</scope>
    <source>
        <strain evidence="8 9">CGMCC 1.7002</strain>
    </source>
</reference>
<sequence>MTEMLQSGATIGILGGGQLGRMLALAAHKLGLKVHIFCPDPNSPAFEVTPHKTVADYLDFAALEKFANNVDLVTYEFENVPAETAEAILKFNKPLAPGAKALATAQDRLVEKTFIQSAGVSVAPFANVESQTNLEQAIETIGLPAVLKTRRFGYDGKGQLFLRKPEDIPNAFKELGEQPCVLEGFVSFDREISVIIARSASGEVAAYDPAENVHQNAILHTSTVPANISDNVAQQAVAAAEKIAKALDYVGVMGVEFFVTDQSDHLVVNEIAPRVHNSGHWTEAACVISQFEQHIRAIANWPLGATDRHSDVVMTNLLGEDIERTVKSLPAHMMVHHYGKYEVRAGRKLGHINQISPKKS</sequence>
<keyword evidence="2 5" id="KW-0547">Nucleotide-binding</keyword>
<dbReference type="EMBL" id="SNYR01000001">
    <property type="protein sequence ID" value="TDQ67403.1"/>
    <property type="molecule type" value="Genomic_DNA"/>
</dbReference>